<dbReference type="Proteomes" id="UP000772434">
    <property type="component" value="Unassembled WGS sequence"/>
</dbReference>
<gene>
    <name evidence="1" type="ORF">BDP27DRAFT_1372614</name>
</gene>
<organism evidence="1 2">
    <name type="scientific">Rhodocollybia butyracea</name>
    <dbReference type="NCBI Taxonomy" id="206335"/>
    <lineage>
        <taxon>Eukaryota</taxon>
        <taxon>Fungi</taxon>
        <taxon>Dikarya</taxon>
        <taxon>Basidiomycota</taxon>
        <taxon>Agaricomycotina</taxon>
        <taxon>Agaricomycetes</taxon>
        <taxon>Agaricomycetidae</taxon>
        <taxon>Agaricales</taxon>
        <taxon>Marasmiineae</taxon>
        <taxon>Omphalotaceae</taxon>
        <taxon>Rhodocollybia</taxon>
    </lineage>
</organism>
<reference evidence="1" key="1">
    <citation type="submission" date="2020-11" db="EMBL/GenBank/DDBJ databases">
        <authorList>
            <consortium name="DOE Joint Genome Institute"/>
            <person name="Ahrendt S."/>
            <person name="Riley R."/>
            <person name="Andreopoulos W."/>
            <person name="Labutti K."/>
            <person name="Pangilinan J."/>
            <person name="Ruiz-Duenas F.J."/>
            <person name="Barrasa J.M."/>
            <person name="Sanchez-Garcia M."/>
            <person name="Camarero S."/>
            <person name="Miyauchi S."/>
            <person name="Serrano A."/>
            <person name="Linde D."/>
            <person name="Babiker R."/>
            <person name="Drula E."/>
            <person name="Ayuso-Fernandez I."/>
            <person name="Pacheco R."/>
            <person name="Padilla G."/>
            <person name="Ferreira P."/>
            <person name="Barriuso J."/>
            <person name="Kellner H."/>
            <person name="Castanera R."/>
            <person name="Alfaro M."/>
            <person name="Ramirez L."/>
            <person name="Pisabarro A.G."/>
            <person name="Kuo A."/>
            <person name="Tritt A."/>
            <person name="Lipzen A."/>
            <person name="He G."/>
            <person name="Yan M."/>
            <person name="Ng V."/>
            <person name="Cullen D."/>
            <person name="Martin F."/>
            <person name="Rosso M.-N."/>
            <person name="Henrissat B."/>
            <person name="Hibbett D."/>
            <person name="Martinez A.T."/>
            <person name="Grigoriev I.V."/>
        </authorList>
    </citation>
    <scope>NUCLEOTIDE SEQUENCE</scope>
    <source>
        <strain evidence="1">AH 40177</strain>
    </source>
</reference>
<evidence type="ECO:0000313" key="1">
    <source>
        <dbReference type="EMBL" id="KAF9058460.1"/>
    </source>
</evidence>
<dbReference type="EMBL" id="JADNRY010000379">
    <property type="protein sequence ID" value="KAF9058460.1"/>
    <property type="molecule type" value="Genomic_DNA"/>
</dbReference>
<accession>A0A9P5P9Y7</accession>
<dbReference type="AlphaFoldDB" id="A0A9P5P9Y7"/>
<evidence type="ECO:0000313" key="2">
    <source>
        <dbReference type="Proteomes" id="UP000772434"/>
    </source>
</evidence>
<proteinExistence type="predicted"/>
<sequence>MWDNQHPIPKHWIFVRPSGLSQYKSRHDGSLGYNPGGRGARDGWNDISEVGGTNTRIVMWREEIVKEETNRKGTDKESYKWGDEVVKWYQLALPQLRTPLIWTPAVPALAGQSSLTPYVVAVLDHSGTSINGFRFTLPIRTL</sequence>
<name>A0A9P5P9Y7_9AGAR</name>
<comment type="caution">
    <text evidence="1">The sequence shown here is derived from an EMBL/GenBank/DDBJ whole genome shotgun (WGS) entry which is preliminary data.</text>
</comment>
<protein>
    <submittedName>
        <fullName evidence="1">Uncharacterized protein</fullName>
    </submittedName>
</protein>
<keyword evidence="2" id="KW-1185">Reference proteome</keyword>